<dbReference type="RefSeq" id="WP_144893758.1">
    <property type="nucleotide sequence ID" value="NZ_CP042218.1"/>
</dbReference>
<evidence type="ECO:0008006" key="4">
    <source>
        <dbReference type="Google" id="ProtNLM"/>
    </source>
</evidence>
<keyword evidence="1" id="KW-1133">Transmembrane helix</keyword>
<name>A0A518N763_9GAMM</name>
<keyword evidence="1" id="KW-0472">Membrane</keyword>
<dbReference type="Proteomes" id="UP000316584">
    <property type="component" value="Chromosome"/>
</dbReference>
<dbReference type="EMBL" id="CP042218">
    <property type="protein sequence ID" value="QDW67750.1"/>
    <property type="molecule type" value="Genomic_DNA"/>
</dbReference>
<proteinExistence type="predicted"/>
<reference evidence="2 3" key="1">
    <citation type="submission" date="2019-07" db="EMBL/GenBank/DDBJ databases">
        <title>Full genome sequence of Luteimonas sp. Gr-4.</title>
        <authorList>
            <person name="Im W.-T."/>
        </authorList>
    </citation>
    <scope>NUCLEOTIDE SEQUENCE [LARGE SCALE GENOMIC DNA]</scope>
    <source>
        <strain evidence="2 3">Gr-4</strain>
    </source>
</reference>
<gene>
    <name evidence="2" type="ORF">FPZ22_13415</name>
</gene>
<keyword evidence="1" id="KW-0812">Transmembrane</keyword>
<evidence type="ECO:0000256" key="1">
    <source>
        <dbReference type="SAM" id="Phobius"/>
    </source>
</evidence>
<feature type="transmembrane region" description="Helical" evidence="1">
    <location>
        <begin position="78"/>
        <end position="100"/>
    </location>
</feature>
<evidence type="ECO:0000313" key="3">
    <source>
        <dbReference type="Proteomes" id="UP000316584"/>
    </source>
</evidence>
<dbReference type="AlphaFoldDB" id="A0A518N763"/>
<protein>
    <recommendedName>
        <fullName evidence="4">Transmembrane protein</fullName>
    </recommendedName>
</protein>
<keyword evidence="3" id="KW-1185">Reference proteome</keyword>
<accession>A0A518N763</accession>
<evidence type="ECO:0000313" key="2">
    <source>
        <dbReference type="EMBL" id="QDW67750.1"/>
    </source>
</evidence>
<organism evidence="2 3">
    <name type="scientific">Luteimonas granuli</name>
    <dbReference type="NCBI Taxonomy" id="1176533"/>
    <lineage>
        <taxon>Bacteria</taxon>
        <taxon>Pseudomonadati</taxon>
        <taxon>Pseudomonadota</taxon>
        <taxon>Gammaproteobacteria</taxon>
        <taxon>Lysobacterales</taxon>
        <taxon>Lysobacteraceae</taxon>
        <taxon>Luteimonas</taxon>
    </lineage>
</organism>
<dbReference type="KEGG" id="lug:FPZ22_13415"/>
<dbReference type="OrthoDB" id="5959585at2"/>
<sequence length="101" mass="11047">MLLFFALCFVGVAIAGACAYIIFWPLSLVHLRDRHPDVRARLGEGAFLKPAVMWWLLGGEYRETRDPAFTGLATPARVALSTVIFGLAGAGILWLWSVALS</sequence>